<feature type="transmembrane region" description="Helical" evidence="1">
    <location>
        <begin position="265"/>
        <end position="283"/>
    </location>
</feature>
<keyword evidence="1" id="KW-0472">Membrane</keyword>
<keyword evidence="3" id="KW-1185">Reference proteome</keyword>
<dbReference type="EMBL" id="JANAWD010000148">
    <property type="protein sequence ID" value="KAJ3485598.1"/>
    <property type="molecule type" value="Genomic_DNA"/>
</dbReference>
<name>A0AAD5YJQ1_9APHY</name>
<protein>
    <submittedName>
        <fullName evidence="2">Uncharacterized protein</fullName>
    </submittedName>
</protein>
<keyword evidence="1" id="KW-0812">Transmembrane</keyword>
<gene>
    <name evidence="2" type="ORF">NLI96_g4854</name>
</gene>
<keyword evidence="1" id="KW-1133">Transmembrane helix</keyword>
<evidence type="ECO:0000313" key="2">
    <source>
        <dbReference type="EMBL" id="KAJ3485598.1"/>
    </source>
</evidence>
<dbReference type="Proteomes" id="UP001212997">
    <property type="component" value="Unassembled WGS sequence"/>
</dbReference>
<reference evidence="2" key="1">
    <citation type="submission" date="2022-07" db="EMBL/GenBank/DDBJ databases">
        <title>Genome Sequence of Physisporinus lineatus.</title>
        <authorList>
            <person name="Buettner E."/>
        </authorList>
    </citation>
    <scope>NUCLEOTIDE SEQUENCE</scope>
    <source>
        <strain evidence="2">VT162</strain>
    </source>
</reference>
<dbReference type="AlphaFoldDB" id="A0AAD5YJQ1"/>
<proteinExistence type="predicted"/>
<comment type="caution">
    <text evidence="2">The sequence shown here is derived from an EMBL/GenBank/DDBJ whole genome shotgun (WGS) entry which is preliminary data.</text>
</comment>
<evidence type="ECO:0000256" key="1">
    <source>
        <dbReference type="SAM" id="Phobius"/>
    </source>
</evidence>
<sequence length="328" mass="36883">MSATSTSQIFVRGTIPLPDLTGDLENLAFEYRFVRSMWMISLVVVIYDYVLTFSDEDQGRVPVERQIHHSSIVVLCGAFSHQDPRVYQGSEPGLVSILAGAQSHFRQHQYVANPTTNMLYVDVFPFQSWRGTIHLNGCFIWYNWIIYAGLVSRLVVGLILLLRVHAMFERNKKLLVFLSTLLAIAVLGGALIAGIVSAQLKSFTLPQGYTGCAPTNIQSWAWTFWLPLLSFEVPVFILAIIKTVQVARDEYNSPHMMFILLRDSIMFFVIVLAVILVNCVIWASHNVGLFSAFPCALFAVQGILGCRMLVRYTPQNNPHSTLFTTLES</sequence>
<evidence type="ECO:0000313" key="3">
    <source>
        <dbReference type="Proteomes" id="UP001212997"/>
    </source>
</evidence>
<accession>A0AAD5YJQ1</accession>
<organism evidence="2 3">
    <name type="scientific">Meripilus lineatus</name>
    <dbReference type="NCBI Taxonomy" id="2056292"/>
    <lineage>
        <taxon>Eukaryota</taxon>
        <taxon>Fungi</taxon>
        <taxon>Dikarya</taxon>
        <taxon>Basidiomycota</taxon>
        <taxon>Agaricomycotina</taxon>
        <taxon>Agaricomycetes</taxon>
        <taxon>Polyporales</taxon>
        <taxon>Meripilaceae</taxon>
        <taxon>Meripilus</taxon>
    </lineage>
</organism>
<feature type="transmembrane region" description="Helical" evidence="1">
    <location>
        <begin position="141"/>
        <end position="162"/>
    </location>
</feature>
<feature type="transmembrane region" description="Helical" evidence="1">
    <location>
        <begin position="289"/>
        <end position="310"/>
    </location>
</feature>
<feature type="transmembrane region" description="Helical" evidence="1">
    <location>
        <begin position="220"/>
        <end position="244"/>
    </location>
</feature>
<feature type="transmembrane region" description="Helical" evidence="1">
    <location>
        <begin position="174"/>
        <end position="200"/>
    </location>
</feature>